<evidence type="ECO:0000256" key="1">
    <source>
        <dbReference type="ARBA" id="ARBA00004286"/>
    </source>
</evidence>
<dbReference type="Pfam" id="PF00856">
    <property type="entry name" value="SET"/>
    <property type="match status" value="1"/>
</dbReference>
<sequence>MKLRRGRTRWKRRSARLANGEERRWMRGSEGYAGVTGRRRETGKCEFVTTKEARRRLHAYDKLESTTKVSPALLVVREHLPSGKACLRVNIDATNIGNVARFINHSCDGGNLMAVLVRNSGSFLPRLCFFAALDISEGEELTFSYGDARLRRKDSPCFCGKEACLRFLPSEET</sequence>
<evidence type="ECO:0000259" key="9">
    <source>
        <dbReference type="PROSITE" id="PS50868"/>
    </source>
</evidence>
<feature type="domain" description="Post-SET" evidence="9">
    <location>
        <begin position="153"/>
        <end position="169"/>
    </location>
</feature>
<evidence type="ECO:0000259" key="8">
    <source>
        <dbReference type="PROSITE" id="PS50280"/>
    </source>
</evidence>
<gene>
    <name evidence="10" type="primary">SUVR3</name>
    <name evidence="10" type="ORF">KSP40_PGU019218</name>
</gene>
<dbReference type="PANTHER" id="PTHR46223:SF3">
    <property type="entry name" value="HISTONE-LYSINE N-METHYLTRANSFERASE SET-23"/>
    <property type="match status" value="1"/>
</dbReference>
<evidence type="ECO:0000313" key="11">
    <source>
        <dbReference type="Proteomes" id="UP001412067"/>
    </source>
</evidence>
<comment type="caution">
    <text evidence="10">The sequence shown here is derived from an EMBL/GenBank/DDBJ whole genome shotgun (WGS) entry which is preliminary data.</text>
</comment>
<dbReference type="SUPFAM" id="SSF82199">
    <property type="entry name" value="SET domain"/>
    <property type="match status" value="1"/>
</dbReference>
<reference evidence="10 11" key="1">
    <citation type="journal article" date="2022" name="Nat. Plants">
        <title>Genomes of leafy and leafless Platanthera orchids illuminate the evolution of mycoheterotrophy.</title>
        <authorList>
            <person name="Li M.H."/>
            <person name="Liu K.W."/>
            <person name="Li Z."/>
            <person name="Lu H.C."/>
            <person name="Ye Q.L."/>
            <person name="Zhang D."/>
            <person name="Wang J.Y."/>
            <person name="Li Y.F."/>
            <person name="Zhong Z.M."/>
            <person name="Liu X."/>
            <person name="Yu X."/>
            <person name="Liu D.K."/>
            <person name="Tu X.D."/>
            <person name="Liu B."/>
            <person name="Hao Y."/>
            <person name="Liao X.Y."/>
            <person name="Jiang Y.T."/>
            <person name="Sun W.H."/>
            <person name="Chen J."/>
            <person name="Chen Y.Q."/>
            <person name="Ai Y."/>
            <person name="Zhai J.W."/>
            <person name="Wu S.S."/>
            <person name="Zhou Z."/>
            <person name="Hsiao Y.Y."/>
            <person name="Wu W.L."/>
            <person name="Chen Y.Y."/>
            <person name="Lin Y.F."/>
            <person name="Hsu J.L."/>
            <person name="Li C.Y."/>
            <person name="Wang Z.W."/>
            <person name="Zhao X."/>
            <person name="Zhong W.Y."/>
            <person name="Ma X.K."/>
            <person name="Ma L."/>
            <person name="Huang J."/>
            <person name="Chen G.Z."/>
            <person name="Huang M.Z."/>
            <person name="Huang L."/>
            <person name="Peng D.H."/>
            <person name="Luo Y.B."/>
            <person name="Zou S.Q."/>
            <person name="Chen S.P."/>
            <person name="Lan S."/>
            <person name="Tsai W.C."/>
            <person name="Van de Peer Y."/>
            <person name="Liu Z.J."/>
        </authorList>
    </citation>
    <scope>NUCLEOTIDE SEQUENCE [LARGE SCALE GENOMIC DNA]</scope>
    <source>
        <strain evidence="10">Lor288</strain>
    </source>
</reference>
<evidence type="ECO:0000313" key="10">
    <source>
        <dbReference type="EMBL" id="KAK8961288.1"/>
    </source>
</evidence>
<evidence type="ECO:0000256" key="7">
    <source>
        <dbReference type="ARBA" id="ARBA00022833"/>
    </source>
</evidence>
<evidence type="ECO:0000256" key="2">
    <source>
        <dbReference type="ARBA" id="ARBA00022454"/>
    </source>
</evidence>
<dbReference type="InterPro" id="IPR046341">
    <property type="entry name" value="SET_dom_sf"/>
</dbReference>
<evidence type="ECO:0000256" key="3">
    <source>
        <dbReference type="ARBA" id="ARBA00022603"/>
    </source>
</evidence>
<dbReference type="InterPro" id="IPR001214">
    <property type="entry name" value="SET_dom"/>
</dbReference>
<keyword evidence="11" id="KW-1185">Reference proteome</keyword>
<keyword evidence="2" id="KW-0158">Chromosome</keyword>
<dbReference type="InterPro" id="IPR050973">
    <property type="entry name" value="H3K9_Histone-Lys_N-MTase"/>
</dbReference>
<proteinExistence type="predicted"/>
<feature type="domain" description="SET" evidence="8">
    <location>
        <begin position="43"/>
        <end position="146"/>
    </location>
</feature>
<dbReference type="Proteomes" id="UP001412067">
    <property type="component" value="Unassembled WGS sequence"/>
</dbReference>
<comment type="subcellular location">
    <subcellularLocation>
        <location evidence="1">Chromosome</location>
    </subcellularLocation>
</comment>
<keyword evidence="6" id="KW-0479">Metal-binding</keyword>
<dbReference type="PROSITE" id="PS50280">
    <property type="entry name" value="SET"/>
    <property type="match status" value="1"/>
</dbReference>
<keyword evidence="3" id="KW-0489">Methyltransferase</keyword>
<keyword evidence="5" id="KW-0949">S-adenosyl-L-methionine</keyword>
<dbReference type="SMART" id="SM00317">
    <property type="entry name" value="SET"/>
    <property type="match status" value="1"/>
</dbReference>
<dbReference type="EMBL" id="JBBWWR010000009">
    <property type="protein sequence ID" value="KAK8961288.1"/>
    <property type="molecule type" value="Genomic_DNA"/>
</dbReference>
<dbReference type="InterPro" id="IPR003616">
    <property type="entry name" value="Post-SET_dom"/>
</dbReference>
<keyword evidence="7" id="KW-0862">Zinc</keyword>
<name>A0ABR2MB12_9ASPA</name>
<evidence type="ECO:0000256" key="5">
    <source>
        <dbReference type="ARBA" id="ARBA00022691"/>
    </source>
</evidence>
<dbReference type="Gene3D" id="2.170.270.10">
    <property type="entry name" value="SET domain"/>
    <property type="match status" value="1"/>
</dbReference>
<protein>
    <submittedName>
        <fullName evidence="10">Histone-lysine N-methyltransferase SUVR3</fullName>
    </submittedName>
</protein>
<dbReference type="PROSITE" id="PS50868">
    <property type="entry name" value="POST_SET"/>
    <property type="match status" value="1"/>
</dbReference>
<keyword evidence="4" id="KW-0808">Transferase</keyword>
<evidence type="ECO:0000256" key="4">
    <source>
        <dbReference type="ARBA" id="ARBA00022679"/>
    </source>
</evidence>
<evidence type="ECO:0000256" key="6">
    <source>
        <dbReference type="ARBA" id="ARBA00022723"/>
    </source>
</evidence>
<organism evidence="10 11">
    <name type="scientific">Platanthera guangdongensis</name>
    <dbReference type="NCBI Taxonomy" id="2320717"/>
    <lineage>
        <taxon>Eukaryota</taxon>
        <taxon>Viridiplantae</taxon>
        <taxon>Streptophyta</taxon>
        <taxon>Embryophyta</taxon>
        <taxon>Tracheophyta</taxon>
        <taxon>Spermatophyta</taxon>
        <taxon>Magnoliopsida</taxon>
        <taxon>Liliopsida</taxon>
        <taxon>Asparagales</taxon>
        <taxon>Orchidaceae</taxon>
        <taxon>Orchidoideae</taxon>
        <taxon>Orchideae</taxon>
        <taxon>Orchidinae</taxon>
        <taxon>Platanthera</taxon>
    </lineage>
</organism>
<accession>A0ABR2MB12</accession>
<dbReference type="PANTHER" id="PTHR46223">
    <property type="entry name" value="HISTONE-LYSINE N-METHYLTRANSFERASE SUV39H"/>
    <property type="match status" value="1"/>
</dbReference>